<evidence type="ECO:0000313" key="1">
    <source>
        <dbReference type="EMBL" id="RRT70346.1"/>
    </source>
</evidence>
<comment type="caution">
    <text evidence="1">The sequence shown here is derived from an EMBL/GenBank/DDBJ whole genome shotgun (WGS) entry which is preliminary data.</text>
</comment>
<evidence type="ECO:0000313" key="2">
    <source>
        <dbReference type="Proteomes" id="UP000287651"/>
    </source>
</evidence>
<organism evidence="1 2">
    <name type="scientific">Ensete ventricosum</name>
    <name type="common">Abyssinian banana</name>
    <name type="synonym">Musa ensete</name>
    <dbReference type="NCBI Taxonomy" id="4639"/>
    <lineage>
        <taxon>Eukaryota</taxon>
        <taxon>Viridiplantae</taxon>
        <taxon>Streptophyta</taxon>
        <taxon>Embryophyta</taxon>
        <taxon>Tracheophyta</taxon>
        <taxon>Spermatophyta</taxon>
        <taxon>Magnoliopsida</taxon>
        <taxon>Liliopsida</taxon>
        <taxon>Zingiberales</taxon>
        <taxon>Musaceae</taxon>
        <taxon>Ensete</taxon>
    </lineage>
</organism>
<dbReference type="EMBL" id="AMZH03004051">
    <property type="protein sequence ID" value="RRT70346.1"/>
    <property type="molecule type" value="Genomic_DNA"/>
</dbReference>
<gene>
    <name evidence="1" type="ORF">B296_00018087</name>
</gene>
<proteinExistence type="predicted"/>
<accession>A0A427A2B2</accession>
<dbReference type="Proteomes" id="UP000287651">
    <property type="component" value="Unassembled WGS sequence"/>
</dbReference>
<protein>
    <submittedName>
        <fullName evidence="1">Uncharacterized protein</fullName>
    </submittedName>
</protein>
<reference evidence="1 2" key="1">
    <citation type="journal article" date="2014" name="Agronomy (Basel)">
        <title>A Draft Genome Sequence for Ensete ventricosum, the Drought-Tolerant Tree Against Hunger.</title>
        <authorList>
            <person name="Harrison J."/>
            <person name="Moore K.A."/>
            <person name="Paszkiewicz K."/>
            <person name="Jones T."/>
            <person name="Grant M."/>
            <person name="Ambacheew D."/>
            <person name="Muzemil S."/>
            <person name="Studholme D.J."/>
        </authorList>
    </citation>
    <scope>NUCLEOTIDE SEQUENCE [LARGE SCALE GENOMIC DNA]</scope>
</reference>
<dbReference type="AlphaFoldDB" id="A0A427A2B2"/>
<sequence length="120" mass="13340">MACQPSLMSLKAASAAVAAKLSLCHLGPVMRQLVTDNNVNKVFDEMLMFVRVLRLVYIPCTTSSGLALTEVRGIANSKDSVLMQGLIHGRRSVRGHPKVRSELSVMRHQNFLFDMEMIRP</sequence>
<name>A0A427A2B2_ENSVE</name>